<comment type="caution">
    <text evidence="7">The sequence shown here is derived from an EMBL/GenBank/DDBJ whole genome shotgun (WGS) entry which is preliminary data.</text>
</comment>
<keyword evidence="5" id="KW-0717">Septation</keyword>
<proteinExistence type="inferred from homology"/>
<protein>
    <submittedName>
        <fullName evidence="7">Sporulation-specific cell division protein SsgB</fullName>
    </submittedName>
</protein>
<dbReference type="EMBL" id="JAAATY010000033">
    <property type="protein sequence ID" value="NRN70008.1"/>
    <property type="molecule type" value="Genomic_DNA"/>
</dbReference>
<keyword evidence="3 7" id="KW-0132">Cell division</keyword>
<comment type="subcellular location">
    <subcellularLocation>
        <location evidence="1">Cell septum</location>
    </subcellularLocation>
</comment>
<comment type="similarity">
    <text evidence="2">Belongs to the SsgA family.</text>
</comment>
<keyword evidence="6" id="KW-0131">Cell cycle</keyword>
<evidence type="ECO:0000256" key="2">
    <source>
        <dbReference type="ARBA" id="ARBA00009323"/>
    </source>
</evidence>
<keyword evidence="4" id="KW-0749">Sporulation</keyword>
<evidence type="ECO:0000256" key="4">
    <source>
        <dbReference type="ARBA" id="ARBA00022969"/>
    </source>
</evidence>
<evidence type="ECO:0000256" key="5">
    <source>
        <dbReference type="ARBA" id="ARBA00023210"/>
    </source>
</evidence>
<keyword evidence="8" id="KW-1185">Reference proteome</keyword>
<name>A0ABX2FFL1_9PSEU</name>
<dbReference type="InterPro" id="IPR038658">
    <property type="entry name" value="SsgB_sf"/>
</dbReference>
<evidence type="ECO:0000313" key="7">
    <source>
        <dbReference type="EMBL" id="NRN70008.1"/>
    </source>
</evidence>
<dbReference type="Proteomes" id="UP000763557">
    <property type="component" value="Unassembled WGS sequence"/>
</dbReference>
<gene>
    <name evidence="7" type="ORF">GC106_72700</name>
</gene>
<organism evidence="7 8">
    <name type="scientific">Kibdelosporangium persicum</name>
    <dbReference type="NCBI Taxonomy" id="2698649"/>
    <lineage>
        <taxon>Bacteria</taxon>
        <taxon>Bacillati</taxon>
        <taxon>Actinomycetota</taxon>
        <taxon>Actinomycetes</taxon>
        <taxon>Pseudonocardiales</taxon>
        <taxon>Pseudonocardiaceae</taxon>
        <taxon>Kibdelosporangium</taxon>
    </lineage>
</organism>
<evidence type="ECO:0000256" key="3">
    <source>
        <dbReference type="ARBA" id="ARBA00022618"/>
    </source>
</evidence>
<evidence type="ECO:0000256" key="6">
    <source>
        <dbReference type="ARBA" id="ARBA00023306"/>
    </source>
</evidence>
<dbReference type="InterPro" id="IPR006776">
    <property type="entry name" value="SsgB"/>
</dbReference>
<evidence type="ECO:0000256" key="1">
    <source>
        <dbReference type="ARBA" id="ARBA00004431"/>
    </source>
</evidence>
<accession>A0ABX2FFL1</accession>
<sequence length="134" mass="14713">MIDPHTTVHATIDFGLRSHPTTSVKVRADLSYDTRDPYAVAVDFHTGRASVQWVFARSLLADGLIAAAGLGDLRITPATDHTRVIFELTSPGGTATLEASADELADFLDRTYDEIPPSEEHAWFDFDHEMSKLA</sequence>
<dbReference type="Pfam" id="PF04686">
    <property type="entry name" value="SsgA"/>
    <property type="match status" value="1"/>
</dbReference>
<evidence type="ECO:0000313" key="8">
    <source>
        <dbReference type="Proteomes" id="UP000763557"/>
    </source>
</evidence>
<dbReference type="RefSeq" id="WP_173140808.1">
    <property type="nucleotide sequence ID" value="NZ_CBCSGW010000067.1"/>
</dbReference>
<dbReference type="Gene3D" id="2.30.31.20">
    <property type="entry name" value="Sporulation-specific cell division protein SsgB"/>
    <property type="match status" value="1"/>
</dbReference>
<dbReference type="GO" id="GO:0051301">
    <property type="term" value="P:cell division"/>
    <property type="evidence" value="ECO:0007669"/>
    <property type="project" value="UniProtKB-KW"/>
</dbReference>
<reference evidence="7 8" key="1">
    <citation type="submission" date="2020-01" db="EMBL/GenBank/DDBJ databases">
        <title>Kibdelosporangium persica a novel Actinomycetes from a hot desert in Iran.</title>
        <authorList>
            <person name="Safaei N."/>
            <person name="Zaburannyi N."/>
            <person name="Mueller R."/>
            <person name="Wink J."/>
        </authorList>
    </citation>
    <scope>NUCLEOTIDE SEQUENCE [LARGE SCALE GENOMIC DNA]</scope>
    <source>
        <strain evidence="7 8">4NS15</strain>
    </source>
</reference>